<dbReference type="KEGG" id="ari:UM93_05905"/>
<gene>
    <name evidence="2" type="ORF">UM93_05905</name>
</gene>
<dbReference type="Proteomes" id="UP000061839">
    <property type="component" value="Chromosome"/>
</dbReference>
<keyword evidence="3" id="KW-1185">Reference proteome</keyword>
<name>A0A0D4BXY6_9MICC</name>
<evidence type="ECO:0000256" key="1">
    <source>
        <dbReference type="SAM" id="SignalP"/>
    </source>
</evidence>
<feature type="chain" id="PRO_5039428734" evidence="1">
    <location>
        <begin position="21"/>
        <end position="84"/>
    </location>
</feature>
<reference evidence="2 3" key="1">
    <citation type="journal article" date="2015" name="Genome Announc.">
        <title>Complete Genome Sequencing of Protease-Producing Novel Arthrobacter sp. Strain IHBB 11108 Using PacBio Single-Molecule Real-Time Sequencing Technology.</title>
        <authorList>
            <person name="Kiran S."/>
            <person name="Swarnkar M.K."/>
            <person name="Pal M."/>
            <person name="Thakur R."/>
            <person name="Tewari R."/>
            <person name="Singh A.K."/>
            <person name="Gulati A."/>
        </authorList>
    </citation>
    <scope>NUCLEOTIDE SEQUENCE [LARGE SCALE GENOMIC DNA]</scope>
    <source>
        <strain evidence="2 3">IHBB 11108</strain>
    </source>
</reference>
<accession>A0A0D4BXY6</accession>
<evidence type="ECO:0000313" key="2">
    <source>
        <dbReference type="EMBL" id="AJT41164.1"/>
    </source>
</evidence>
<protein>
    <submittedName>
        <fullName evidence="2">Uncharacterized protein</fullName>
    </submittedName>
</protein>
<dbReference type="PATRIC" id="fig|1618207.4.peg.1196"/>
<sequence>MNIKKSLTATVLAIGLAAGAGLSAAATAEASTLWQTKQSTSAACWEAVNTKVVDLMRRGNKIESTNCSGLSGGGYWGIILYSPK</sequence>
<feature type="signal peptide" evidence="1">
    <location>
        <begin position="1"/>
        <end position="20"/>
    </location>
</feature>
<dbReference type="OrthoDB" id="9949213at2"/>
<evidence type="ECO:0000313" key="3">
    <source>
        <dbReference type="Proteomes" id="UP000061839"/>
    </source>
</evidence>
<dbReference type="EMBL" id="CP011005">
    <property type="protein sequence ID" value="AJT41164.1"/>
    <property type="molecule type" value="Genomic_DNA"/>
</dbReference>
<dbReference type="AlphaFoldDB" id="A0A0D4BXY6"/>
<proteinExistence type="predicted"/>
<keyword evidence="1" id="KW-0732">Signal</keyword>
<dbReference type="RefSeq" id="WP_045074317.1">
    <property type="nucleotide sequence ID" value="NZ_CP011005.1"/>
</dbReference>
<organism evidence="2 3">
    <name type="scientific">Psychromicrobium lacuslunae</name>
    <dbReference type="NCBI Taxonomy" id="1618207"/>
    <lineage>
        <taxon>Bacteria</taxon>
        <taxon>Bacillati</taxon>
        <taxon>Actinomycetota</taxon>
        <taxon>Actinomycetes</taxon>
        <taxon>Micrococcales</taxon>
        <taxon>Micrococcaceae</taxon>
        <taxon>Psychromicrobium</taxon>
    </lineage>
</organism>
<dbReference type="HOGENOM" id="CLU_2520441_0_0_11"/>